<proteinExistence type="predicted"/>
<organism evidence="1 2">
    <name type="scientific">Gordonia phage Morgana</name>
    <dbReference type="NCBI Taxonomy" id="3137292"/>
    <lineage>
        <taxon>Viruses</taxon>
        <taxon>Duplodnaviria</taxon>
        <taxon>Heunggongvirae</taxon>
        <taxon>Uroviricota</taxon>
        <taxon>Caudoviricetes</taxon>
        <taxon>Kruegerviridae</taxon>
        <taxon>Cafassovirus</taxon>
        <taxon>Cafassovirus morgana</taxon>
    </lineage>
</organism>
<evidence type="ECO:0000313" key="1">
    <source>
        <dbReference type="EMBL" id="XAO35523.1"/>
    </source>
</evidence>
<reference evidence="1 2" key="1">
    <citation type="submission" date="2024-03" db="EMBL/GenBank/DDBJ databases">
        <authorList>
            <person name="Shriver K.J."/>
            <person name="Jarquin D.M."/>
            <person name="Bolanos-Abarca L."/>
            <person name="Cohen Z.M."/>
            <person name="Hayes E."/>
            <person name="Mustafa Y."/>
            <person name="Pacheco-Mendoza M."/>
            <person name="Broussard A.C."/>
            <person name="Fogarty M.P."/>
            <person name="Ko C."/>
            <person name="Russell D.A."/>
            <person name="Jacobs-Sera D."/>
            <person name="Hatfull G.F."/>
        </authorList>
    </citation>
    <scope>NUCLEOTIDE SEQUENCE [LARGE SCALE GENOMIC DNA]</scope>
</reference>
<sequence>MSVARKYEPGERIVQLRDERNAQRARELIRRPMAGLVMIAPPEAEPAPIQDAVVADPDTGELGITEVHTWGCTEPVRVYPPPPWIDQRLNNDDVRQLRKSLRDFAGINDCPYCGAVRAHWLALVNPADLDADDEYGADPFIIRTCRDCGLSWRENQ</sequence>
<evidence type="ECO:0000313" key="2">
    <source>
        <dbReference type="Proteomes" id="UP001494874"/>
    </source>
</evidence>
<dbReference type="EMBL" id="PP537962">
    <property type="protein sequence ID" value="XAO35523.1"/>
    <property type="molecule type" value="Genomic_DNA"/>
</dbReference>
<protein>
    <submittedName>
        <fullName evidence="1">Uncharacterized protein</fullName>
    </submittedName>
</protein>
<keyword evidence="2" id="KW-1185">Reference proteome</keyword>
<accession>A0AAX4RAY0</accession>
<name>A0AAX4RAY0_9CAUD</name>
<gene>
    <name evidence="1" type="primary">89</name>
    <name evidence="1" type="ORF">SEA_MORGANA_89</name>
</gene>
<dbReference type="Proteomes" id="UP001494874">
    <property type="component" value="Segment"/>
</dbReference>